<evidence type="ECO:0000256" key="10">
    <source>
        <dbReference type="ARBA" id="ARBA00022932"/>
    </source>
</evidence>
<evidence type="ECO:0000256" key="1">
    <source>
        <dbReference type="ARBA" id="ARBA00006360"/>
    </source>
</evidence>
<evidence type="ECO:0000259" key="16">
    <source>
        <dbReference type="SMART" id="SM00382"/>
    </source>
</evidence>
<organism evidence="17 18">
    <name type="scientific">Cryptosporangium aurantiacum</name>
    <dbReference type="NCBI Taxonomy" id="134849"/>
    <lineage>
        <taxon>Bacteria</taxon>
        <taxon>Bacillati</taxon>
        <taxon>Actinomycetota</taxon>
        <taxon>Actinomycetes</taxon>
        <taxon>Cryptosporangiales</taxon>
        <taxon>Cryptosporangiaceae</taxon>
        <taxon>Cryptosporangium</taxon>
    </lineage>
</organism>
<feature type="compositionally biased region" description="Acidic residues" evidence="15">
    <location>
        <begin position="725"/>
        <end position="737"/>
    </location>
</feature>
<keyword evidence="9 14" id="KW-0067">ATP-binding</keyword>
<evidence type="ECO:0000256" key="15">
    <source>
        <dbReference type="SAM" id="MobiDB-lite"/>
    </source>
</evidence>
<reference evidence="17 18" key="1">
    <citation type="submission" date="2016-11" db="EMBL/GenBank/DDBJ databases">
        <authorList>
            <person name="Jaros S."/>
            <person name="Januszkiewicz K."/>
            <person name="Wedrychowicz H."/>
        </authorList>
    </citation>
    <scope>NUCLEOTIDE SEQUENCE [LARGE SCALE GENOMIC DNA]</scope>
    <source>
        <strain evidence="17 18">DSM 46144</strain>
    </source>
</reference>
<dbReference type="GO" id="GO:0003677">
    <property type="term" value="F:DNA binding"/>
    <property type="evidence" value="ECO:0007669"/>
    <property type="project" value="InterPro"/>
</dbReference>
<evidence type="ECO:0000256" key="8">
    <source>
        <dbReference type="ARBA" id="ARBA00022833"/>
    </source>
</evidence>
<dbReference type="GO" id="GO:0009360">
    <property type="term" value="C:DNA polymerase III complex"/>
    <property type="evidence" value="ECO:0007669"/>
    <property type="project" value="InterPro"/>
</dbReference>
<keyword evidence="5 14" id="KW-0235">DNA replication</keyword>
<feature type="compositionally biased region" description="Low complexity" evidence="15">
    <location>
        <begin position="690"/>
        <end position="702"/>
    </location>
</feature>
<dbReference type="Proteomes" id="UP000184440">
    <property type="component" value="Unassembled WGS sequence"/>
</dbReference>
<comment type="function">
    <text evidence="11 14">DNA polymerase III is a complex, multichain enzyme responsible for most of the replicative synthesis in bacteria. This DNA polymerase also exhibits 3' to 5' exonuclease activity.</text>
</comment>
<dbReference type="InterPro" id="IPR050238">
    <property type="entry name" value="DNA_Rep/Repair_Clamp_Loader"/>
</dbReference>
<feature type="region of interest" description="Disordered" evidence="15">
    <location>
        <begin position="390"/>
        <end position="509"/>
    </location>
</feature>
<dbReference type="Pfam" id="PF22608">
    <property type="entry name" value="DNAX_ATPase_lid"/>
    <property type="match status" value="1"/>
</dbReference>
<dbReference type="Gene3D" id="1.10.8.60">
    <property type="match status" value="1"/>
</dbReference>
<evidence type="ECO:0000256" key="12">
    <source>
        <dbReference type="ARBA" id="ARBA00049244"/>
    </source>
</evidence>
<dbReference type="PANTHER" id="PTHR11669">
    <property type="entry name" value="REPLICATION FACTOR C / DNA POLYMERASE III GAMMA-TAU SUBUNIT"/>
    <property type="match status" value="1"/>
</dbReference>
<evidence type="ECO:0000256" key="13">
    <source>
        <dbReference type="ARBA" id="ARBA00074577"/>
    </source>
</evidence>
<evidence type="ECO:0000256" key="7">
    <source>
        <dbReference type="ARBA" id="ARBA00022741"/>
    </source>
</evidence>
<feature type="compositionally biased region" description="Pro residues" evidence="15">
    <location>
        <begin position="443"/>
        <end position="458"/>
    </location>
</feature>
<keyword evidence="3 14" id="KW-0808">Transferase</keyword>
<protein>
    <recommendedName>
        <fullName evidence="13 14">DNA polymerase III subunit gamma/tau</fullName>
        <ecNumber evidence="2 14">2.7.7.7</ecNumber>
    </recommendedName>
</protein>
<gene>
    <name evidence="14" type="primary">dnaX</name>
    <name evidence="17" type="ORF">SAMN05443668_102710</name>
</gene>
<dbReference type="InterPro" id="IPR003593">
    <property type="entry name" value="AAA+_ATPase"/>
</dbReference>
<evidence type="ECO:0000313" key="18">
    <source>
        <dbReference type="Proteomes" id="UP000184440"/>
    </source>
</evidence>
<dbReference type="NCBIfam" id="TIGR02397">
    <property type="entry name" value="dnaX_nterm"/>
    <property type="match status" value="1"/>
</dbReference>
<feature type="compositionally biased region" description="Pro residues" evidence="15">
    <location>
        <begin position="608"/>
        <end position="622"/>
    </location>
</feature>
<dbReference type="FunFam" id="1.20.272.10:FF:000003">
    <property type="entry name" value="DNA polymerase III subunit gamma/tau"/>
    <property type="match status" value="1"/>
</dbReference>
<dbReference type="CDD" id="cd00009">
    <property type="entry name" value="AAA"/>
    <property type="match status" value="1"/>
</dbReference>
<comment type="catalytic activity">
    <reaction evidence="12 14">
        <text>DNA(n) + a 2'-deoxyribonucleoside 5'-triphosphate = DNA(n+1) + diphosphate</text>
        <dbReference type="Rhea" id="RHEA:22508"/>
        <dbReference type="Rhea" id="RHEA-COMP:17339"/>
        <dbReference type="Rhea" id="RHEA-COMP:17340"/>
        <dbReference type="ChEBI" id="CHEBI:33019"/>
        <dbReference type="ChEBI" id="CHEBI:61560"/>
        <dbReference type="ChEBI" id="CHEBI:173112"/>
        <dbReference type="EC" id="2.7.7.7"/>
    </reaction>
</comment>
<keyword evidence="6" id="KW-0479">Metal-binding</keyword>
<feature type="domain" description="AAA+ ATPase" evidence="16">
    <location>
        <begin position="37"/>
        <end position="181"/>
    </location>
</feature>
<keyword evidence="7 14" id="KW-0547">Nucleotide-binding</keyword>
<dbReference type="GO" id="GO:0006261">
    <property type="term" value="P:DNA-templated DNA replication"/>
    <property type="evidence" value="ECO:0007669"/>
    <property type="project" value="TreeGrafter"/>
</dbReference>
<dbReference type="InterPro" id="IPR022754">
    <property type="entry name" value="DNA_pol_III_gamma-3"/>
</dbReference>
<evidence type="ECO:0000256" key="3">
    <source>
        <dbReference type="ARBA" id="ARBA00022679"/>
    </source>
</evidence>
<dbReference type="SUPFAM" id="SSF48019">
    <property type="entry name" value="post-AAA+ oligomerization domain-like"/>
    <property type="match status" value="1"/>
</dbReference>
<feature type="compositionally biased region" description="Gly residues" evidence="15">
    <location>
        <begin position="595"/>
        <end position="605"/>
    </location>
</feature>
<dbReference type="InterPro" id="IPR012763">
    <property type="entry name" value="DNA_pol_III_sug/sutau_N"/>
</dbReference>
<evidence type="ECO:0000256" key="11">
    <source>
        <dbReference type="ARBA" id="ARBA00037724"/>
    </source>
</evidence>
<comment type="similarity">
    <text evidence="1 14">Belongs to the DnaX/STICHEL family.</text>
</comment>
<keyword evidence="18" id="KW-1185">Reference proteome</keyword>
<keyword evidence="8" id="KW-0862">Zinc</keyword>
<proteinExistence type="inferred from homology"/>
<feature type="region of interest" description="Disordered" evidence="15">
    <location>
        <begin position="590"/>
        <end position="745"/>
    </location>
</feature>
<dbReference type="SMART" id="SM00382">
    <property type="entry name" value="AAA"/>
    <property type="match status" value="1"/>
</dbReference>
<evidence type="ECO:0000256" key="4">
    <source>
        <dbReference type="ARBA" id="ARBA00022695"/>
    </source>
</evidence>
<dbReference type="Pfam" id="PF12169">
    <property type="entry name" value="DNA_pol3_gamma3"/>
    <property type="match status" value="1"/>
</dbReference>
<dbReference type="NCBIfam" id="NF005846">
    <property type="entry name" value="PRK07764.1-6"/>
    <property type="match status" value="1"/>
</dbReference>
<dbReference type="RefSeq" id="WP_073254813.1">
    <property type="nucleotide sequence ID" value="NZ_FRCS01000002.1"/>
</dbReference>
<dbReference type="GO" id="GO:0046872">
    <property type="term" value="F:metal ion binding"/>
    <property type="evidence" value="ECO:0007669"/>
    <property type="project" value="UniProtKB-KW"/>
</dbReference>
<dbReference type="InterPro" id="IPR008921">
    <property type="entry name" value="DNA_pol3_clamp-load_cplx_C"/>
</dbReference>
<dbReference type="Gene3D" id="1.20.272.10">
    <property type="match status" value="1"/>
</dbReference>
<sequence length="763" mass="78754">MANRALYRKYRPRTFAEVIGQEHVTAPLIQALKNGKLNHAYLFSGPRGCGKTSSARILARSLNCVNGPTPDPCGVCDSCVALAPDGPGSLDVVEIDAASHGGVDDARDLRERAFFAPVNSRFKVYVIDEAHMVSSQGFNALLKLVEEPPDFVKFVFATTEPDKVLQTIRSRTHHYPFRLIPPSTMVGLLDRICTDESVTIEQSVLPLVVRAGGGSARDSLSILDQLLAGAGDGGVTYQNAVALLGVTDSTLLDEACSALAADDGAALYGVVDRVVDAGHDPRRFASDLLERLRDLVILATVPDAAAKGLVDAPADQLERMTLVANQLGVATASRMADVVHNGLVEMRGTTSPRLLLELVCARMLLPAADESQAALLQRLERLERRLAIAGEGTLPAAPPAPVQPQGRTPGESAPQARAPEQAAGAPEPAAPQARAPEPAAPAAEPPRPTPPPVTPPRPAAETSAPSRPTPDAGTPSRPAAPVVPAQTPAPVSRPAPAATAPPTPPAAGGMDAAAVRQVWPQIVDQTKQRSRMVWALVQNATPREVNGDELVLAVKHQGEVRRLSDDKCVSVLQEVLQTVLGVRWKIRAEADGAPSGRGGGGGTGRRGPAPPQAPAPAPPAPPGGGGDWPTIAPVGGLPSAPASAPSVAPTSPAPANHAQPSAAPVSPAAVSPAPVSPAPAGTGLGSTTHGAPAPRSGGSAPAMVEDDDVPLPPEPPSDPMYDGFDPGDEPLDDEDEASAGRPIDSEADAIALLEQHLGARQID</sequence>
<dbReference type="FunFam" id="3.40.50.300:FF:000014">
    <property type="entry name" value="DNA polymerase III subunit gamma/tau"/>
    <property type="match status" value="1"/>
</dbReference>
<dbReference type="InterPro" id="IPR027417">
    <property type="entry name" value="P-loop_NTPase"/>
</dbReference>
<comment type="subunit">
    <text evidence="14">DNA polymerase III contains a core (composed of alpha, epsilon and theta chains) that associates with a tau subunit. This core dimerizes to form the POLIII' complex. PolIII' associates with the gamma complex (composed of gamma, delta, delta', psi and chi chains) and with the beta chain to form the complete DNA polymerase III complex.</text>
</comment>
<dbReference type="PANTHER" id="PTHR11669:SF0">
    <property type="entry name" value="PROTEIN STICHEL-LIKE 2"/>
    <property type="match status" value="1"/>
</dbReference>
<evidence type="ECO:0000256" key="2">
    <source>
        <dbReference type="ARBA" id="ARBA00012417"/>
    </source>
</evidence>
<dbReference type="AlphaFoldDB" id="A0A1M7NMM2"/>
<keyword evidence="4 14" id="KW-0548">Nucleotidyltransferase</keyword>
<dbReference type="STRING" id="134849.SAMN05443668_102710"/>
<dbReference type="SUPFAM" id="SSF52540">
    <property type="entry name" value="P-loop containing nucleoside triphosphate hydrolases"/>
    <property type="match status" value="1"/>
</dbReference>
<evidence type="ECO:0000256" key="14">
    <source>
        <dbReference type="RuleBase" id="RU364063"/>
    </source>
</evidence>
<dbReference type="EMBL" id="FRCS01000002">
    <property type="protein sequence ID" value="SHN04750.1"/>
    <property type="molecule type" value="Genomic_DNA"/>
</dbReference>
<dbReference type="GO" id="GO:0005524">
    <property type="term" value="F:ATP binding"/>
    <property type="evidence" value="ECO:0007669"/>
    <property type="project" value="UniProtKB-KW"/>
</dbReference>
<name>A0A1M7NMM2_9ACTN</name>
<keyword evidence="10 14" id="KW-0239">DNA-directed DNA polymerase</keyword>
<evidence type="ECO:0000256" key="5">
    <source>
        <dbReference type="ARBA" id="ARBA00022705"/>
    </source>
</evidence>
<dbReference type="OrthoDB" id="9810148at2"/>
<evidence type="ECO:0000256" key="9">
    <source>
        <dbReference type="ARBA" id="ARBA00022840"/>
    </source>
</evidence>
<feature type="compositionally biased region" description="Low complexity" evidence="15">
    <location>
        <begin position="479"/>
        <end position="498"/>
    </location>
</feature>
<evidence type="ECO:0000313" key="17">
    <source>
        <dbReference type="EMBL" id="SHN04750.1"/>
    </source>
</evidence>
<feature type="compositionally biased region" description="Low complexity" evidence="15">
    <location>
        <begin position="413"/>
        <end position="442"/>
    </location>
</feature>
<dbReference type="Pfam" id="PF13177">
    <property type="entry name" value="DNA_pol3_delta2"/>
    <property type="match status" value="1"/>
</dbReference>
<dbReference type="EC" id="2.7.7.7" evidence="2 14"/>
<dbReference type="Gene3D" id="3.40.50.300">
    <property type="entry name" value="P-loop containing nucleotide triphosphate hydrolases"/>
    <property type="match status" value="1"/>
</dbReference>
<accession>A0A1M7NMM2</accession>
<evidence type="ECO:0000256" key="6">
    <source>
        <dbReference type="ARBA" id="ARBA00022723"/>
    </source>
</evidence>
<dbReference type="CDD" id="cd18137">
    <property type="entry name" value="HLD_clamp_pol_III_gamma_tau"/>
    <property type="match status" value="1"/>
</dbReference>
<feature type="compositionally biased region" description="Low complexity" evidence="15">
    <location>
        <begin position="632"/>
        <end position="673"/>
    </location>
</feature>
<dbReference type="GO" id="GO:0003887">
    <property type="term" value="F:DNA-directed DNA polymerase activity"/>
    <property type="evidence" value="ECO:0007669"/>
    <property type="project" value="UniProtKB-KW"/>
</dbReference>
<dbReference type="InterPro" id="IPR045085">
    <property type="entry name" value="HLD_clamp_pol_III_gamma_tau"/>
</dbReference>